<dbReference type="Proteomes" id="UP001152747">
    <property type="component" value="Unassembled WGS sequence"/>
</dbReference>
<dbReference type="GO" id="GO:0005524">
    <property type="term" value="F:ATP binding"/>
    <property type="evidence" value="ECO:0007669"/>
    <property type="project" value="UniProtKB-UniRule"/>
</dbReference>
<proteinExistence type="predicted"/>
<dbReference type="Gene3D" id="1.10.510.10">
    <property type="entry name" value="Transferase(Phosphotransferase) domain 1"/>
    <property type="match status" value="1"/>
</dbReference>
<dbReference type="Pfam" id="PF00069">
    <property type="entry name" value="Pkinase"/>
    <property type="match status" value="1"/>
</dbReference>
<dbReference type="PANTHER" id="PTHR11909">
    <property type="entry name" value="CASEIN KINASE-RELATED"/>
    <property type="match status" value="1"/>
</dbReference>
<dbReference type="SUPFAM" id="SSF56112">
    <property type="entry name" value="Protein kinase-like (PK-like)"/>
    <property type="match status" value="1"/>
</dbReference>
<feature type="region of interest" description="Disordered" evidence="2">
    <location>
        <begin position="328"/>
        <end position="354"/>
    </location>
</feature>
<dbReference type="PROSITE" id="PS00107">
    <property type="entry name" value="PROTEIN_KINASE_ATP"/>
    <property type="match status" value="1"/>
</dbReference>
<organism evidence="4 5">
    <name type="scientific">Caenorhabditis angaria</name>
    <dbReference type="NCBI Taxonomy" id="860376"/>
    <lineage>
        <taxon>Eukaryota</taxon>
        <taxon>Metazoa</taxon>
        <taxon>Ecdysozoa</taxon>
        <taxon>Nematoda</taxon>
        <taxon>Chromadorea</taxon>
        <taxon>Rhabditida</taxon>
        <taxon>Rhabditina</taxon>
        <taxon>Rhabditomorpha</taxon>
        <taxon>Rhabditoidea</taxon>
        <taxon>Rhabditidae</taxon>
        <taxon>Peloderinae</taxon>
        <taxon>Caenorhabditis</taxon>
    </lineage>
</organism>
<dbReference type="GO" id="GO:0004672">
    <property type="term" value="F:protein kinase activity"/>
    <property type="evidence" value="ECO:0007669"/>
    <property type="project" value="InterPro"/>
</dbReference>
<keyword evidence="1" id="KW-0547">Nucleotide-binding</keyword>
<keyword evidence="5" id="KW-1185">Reference proteome</keyword>
<protein>
    <recommendedName>
        <fullName evidence="3">Protein kinase domain-containing protein</fullName>
    </recommendedName>
</protein>
<sequence length="434" mass="49489">MTKDEKNPQIKLSTIVCKRYITVQLLGKGGYGIVYEVMRLNNPTARFACKTELATLRNNLKIEWDLMTVMSEKKSKHTIIAYEMGQERNYNYIIMNLIGPSLADLRKTMASKKFTLYTTSVVAIQASDSIQELHFAGYIHRDVKPSNFAIGLLGTEAEKILYILDFGICRKLYKSGKTLRKPRARVPFRGTTQYCSPNVHLRLEPGRQDDYWSLLYMLIELHTGDLPWEKMNKDDAKKSKDSKTDELLEKCPAEFKFLRNYVRTLSYQMEPDYEKIRGILCQLMRVNDFKPDKPLDWQKNAENCKSMRKKVDEKVEKLEDLLNLPANPATKKYTDEDFPDVEGEPLHDASTSKSDDTIVEIAAPTKKVEVVKQPKEAVVVKPKEVVKPVAKVAVTSPQVGASPAGQSGQAPKGQAPKVPLKKHINLRKWFSKKK</sequence>
<dbReference type="InterPro" id="IPR000719">
    <property type="entry name" value="Prot_kinase_dom"/>
</dbReference>
<keyword evidence="1" id="KW-0067">ATP-binding</keyword>
<dbReference type="AlphaFoldDB" id="A0A9P1ICI1"/>
<evidence type="ECO:0000256" key="2">
    <source>
        <dbReference type="SAM" id="MobiDB-lite"/>
    </source>
</evidence>
<evidence type="ECO:0000256" key="1">
    <source>
        <dbReference type="PROSITE-ProRule" id="PRU10141"/>
    </source>
</evidence>
<dbReference type="EMBL" id="CANHGI010000002">
    <property type="protein sequence ID" value="CAI5440712.1"/>
    <property type="molecule type" value="Genomic_DNA"/>
</dbReference>
<feature type="compositionally biased region" description="Polar residues" evidence="2">
    <location>
        <begin position="395"/>
        <end position="409"/>
    </location>
</feature>
<evidence type="ECO:0000313" key="5">
    <source>
        <dbReference type="Proteomes" id="UP001152747"/>
    </source>
</evidence>
<dbReference type="InterPro" id="IPR050235">
    <property type="entry name" value="CK1_Ser-Thr_kinase"/>
</dbReference>
<dbReference type="SMART" id="SM00220">
    <property type="entry name" value="S_TKc"/>
    <property type="match status" value="1"/>
</dbReference>
<feature type="binding site" evidence="1">
    <location>
        <position position="50"/>
    </location>
    <ligand>
        <name>ATP</name>
        <dbReference type="ChEBI" id="CHEBI:30616"/>
    </ligand>
</feature>
<feature type="domain" description="Protein kinase" evidence="3">
    <location>
        <begin position="20"/>
        <end position="290"/>
    </location>
</feature>
<dbReference type="OrthoDB" id="5979581at2759"/>
<feature type="region of interest" description="Disordered" evidence="2">
    <location>
        <begin position="395"/>
        <end position="422"/>
    </location>
</feature>
<evidence type="ECO:0000313" key="4">
    <source>
        <dbReference type="EMBL" id="CAI5440712.1"/>
    </source>
</evidence>
<gene>
    <name evidence="4" type="ORF">CAMP_LOCUS3349</name>
</gene>
<comment type="caution">
    <text evidence="4">The sequence shown here is derived from an EMBL/GenBank/DDBJ whole genome shotgun (WGS) entry which is preliminary data.</text>
</comment>
<accession>A0A9P1ICI1</accession>
<dbReference type="PROSITE" id="PS50011">
    <property type="entry name" value="PROTEIN_KINASE_DOM"/>
    <property type="match status" value="1"/>
</dbReference>
<dbReference type="InterPro" id="IPR017441">
    <property type="entry name" value="Protein_kinase_ATP_BS"/>
</dbReference>
<name>A0A9P1ICI1_9PELO</name>
<dbReference type="InterPro" id="IPR011009">
    <property type="entry name" value="Kinase-like_dom_sf"/>
</dbReference>
<evidence type="ECO:0000259" key="3">
    <source>
        <dbReference type="PROSITE" id="PS50011"/>
    </source>
</evidence>
<reference evidence="4" key="1">
    <citation type="submission" date="2022-11" db="EMBL/GenBank/DDBJ databases">
        <authorList>
            <person name="Kikuchi T."/>
        </authorList>
    </citation>
    <scope>NUCLEOTIDE SEQUENCE</scope>
    <source>
        <strain evidence="4">PS1010</strain>
    </source>
</reference>